<dbReference type="RefSeq" id="WP_093155767.1">
    <property type="nucleotide sequence ID" value="NZ_FOUP01000010.1"/>
</dbReference>
<sequence length="354" mass="38836">MYRFGHLGAFKTAPAPAAAIHDGDLARLEALRAEGWDPDAEIPLSTSIAEIPLRLALIAGRNEIVEWLISGGASLNLPGKGVFPAAARYARPQVLRRLAAAGADVHAATKVGNDALAEAVHGQRWENVAVIDELGHSVADHGGPAFRQLVVDGPESALALFVERGVDIDHAEPDSVYPWGPTPVNAVARYGNLDRLRFLVAHGADVSITDRSGMRPYSTAVERGDDAMAEYLASVEPAELRSPQRAVELLRRFEVPADLVAFLQRDDRRIRLPESGFGELDFFSCTDVFEAELDDRKLLRLSRTTEDFTDVLIVWNPSSKKLAWFDQEHGEFADLASWPEFISAPDDWMATIHE</sequence>
<dbReference type="Pfam" id="PF12796">
    <property type="entry name" value="Ank_2"/>
    <property type="match status" value="1"/>
</dbReference>
<dbReference type="STRING" id="455193.SAMN05421805_11032"/>
<dbReference type="SMART" id="SM00248">
    <property type="entry name" value="ANK"/>
    <property type="match status" value="2"/>
</dbReference>
<dbReference type="PROSITE" id="PS50088">
    <property type="entry name" value="ANK_REPEAT"/>
    <property type="match status" value="2"/>
</dbReference>
<proteinExistence type="predicted"/>
<reference evidence="5 6" key="1">
    <citation type="submission" date="2016-10" db="EMBL/GenBank/DDBJ databases">
        <authorList>
            <person name="de Groot N.N."/>
        </authorList>
    </citation>
    <scope>NUCLEOTIDE SEQUENCE [LARGE SCALE GENOMIC DNA]</scope>
    <source>
        <strain evidence="5 6">CPCC 201259</strain>
    </source>
</reference>
<dbReference type="AlphaFoldDB" id="A0A1I5ETX3"/>
<evidence type="ECO:0000313" key="6">
    <source>
        <dbReference type="Proteomes" id="UP000199398"/>
    </source>
</evidence>
<dbReference type="Proteomes" id="UP000270697">
    <property type="component" value="Unassembled WGS sequence"/>
</dbReference>
<dbReference type="EMBL" id="FOUP01000010">
    <property type="protein sequence ID" value="SFO14826.1"/>
    <property type="molecule type" value="Genomic_DNA"/>
</dbReference>
<dbReference type="PROSITE" id="PS50297">
    <property type="entry name" value="ANK_REP_REGION"/>
    <property type="match status" value="1"/>
</dbReference>
<dbReference type="PANTHER" id="PTHR24201">
    <property type="entry name" value="ANK_REP_REGION DOMAIN-CONTAINING PROTEIN"/>
    <property type="match status" value="1"/>
</dbReference>
<dbReference type="Proteomes" id="UP000199398">
    <property type="component" value="Unassembled WGS sequence"/>
</dbReference>
<feature type="repeat" description="ANK" evidence="3">
    <location>
        <begin position="48"/>
        <end position="80"/>
    </location>
</feature>
<evidence type="ECO:0000256" key="3">
    <source>
        <dbReference type="PROSITE-ProRule" id="PRU00023"/>
    </source>
</evidence>
<evidence type="ECO:0000313" key="5">
    <source>
        <dbReference type="EMBL" id="SFO14826.1"/>
    </source>
</evidence>
<evidence type="ECO:0000256" key="1">
    <source>
        <dbReference type="ARBA" id="ARBA00022737"/>
    </source>
</evidence>
<reference evidence="4 7" key="2">
    <citation type="submission" date="2018-10" db="EMBL/GenBank/DDBJ databases">
        <title>Sequencing the genomes of 1000 actinobacteria strains.</title>
        <authorList>
            <person name="Klenk H.-P."/>
        </authorList>
    </citation>
    <scope>NUCLEOTIDE SEQUENCE [LARGE SCALE GENOMIC DNA]</scope>
    <source>
        <strain evidence="4 7">DSM 45119</strain>
    </source>
</reference>
<dbReference type="InterPro" id="IPR050776">
    <property type="entry name" value="Ank_Repeat/CDKN_Inhibitor"/>
</dbReference>
<dbReference type="Gene3D" id="1.25.40.20">
    <property type="entry name" value="Ankyrin repeat-containing domain"/>
    <property type="match status" value="1"/>
</dbReference>
<dbReference type="OrthoDB" id="9812708at2"/>
<gene>
    <name evidence="4" type="ORF">ATL45_1828</name>
    <name evidence="5" type="ORF">SAMN05421805_11032</name>
</gene>
<protein>
    <submittedName>
        <fullName evidence="4 5">Ankyrin repeat</fullName>
    </submittedName>
</protein>
<organism evidence="5 6">
    <name type="scientific">Saccharopolyspora antimicrobica</name>
    <dbReference type="NCBI Taxonomy" id="455193"/>
    <lineage>
        <taxon>Bacteria</taxon>
        <taxon>Bacillati</taxon>
        <taxon>Actinomycetota</taxon>
        <taxon>Actinomycetes</taxon>
        <taxon>Pseudonocardiales</taxon>
        <taxon>Pseudonocardiaceae</taxon>
        <taxon>Saccharopolyspora</taxon>
    </lineage>
</organism>
<evidence type="ECO:0000313" key="4">
    <source>
        <dbReference type="EMBL" id="RKT83540.1"/>
    </source>
</evidence>
<accession>A0A1I5ETX3</accession>
<dbReference type="EMBL" id="RBXX01000002">
    <property type="protein sequence ID" value="RKT83540.1"/>
    <property type="molecule type" value="Genomic_DNA"/>
</dbReference>
<evidence type="ECO:0000313" key="7">
    <source>
        <dbReference type="Proteomes" id="UP000270697"/>
    </source>
</evidence>
<dbReference type="InterPro" id="IPR036770">
    <property type="entry name" value="Ankyrin_rpt-contain_sf"/>
</dbReference>
<keyword evidence="7" id="KW-1185">Reference proteome</keyword>
<keyword evidence="1" id="KW-0677">Repeat</keyword>
<dbReference type="SUPFAM" id="SSF48403">
    <property type="entry name" value="Ankyrin repeat"/>
    <property type="match status" value="1"/>
</dbReference>
<evidence type="ECO:0000256" key="2">
    <source>
        <dbReference type="ARBA" id="ARBA00023043"/>
    </source>
</evidence>
<dbReference type="InterPro" id="IPR002110">
    <property type="entry name" value="Ankyrin_rpt"/>
</dbReference>
<keyword evidence="2 3" id="KW-0040">ANK repeat</keyword>
<feature type="repeat" description="ANK" evidence="3">
    <location>
        <begin position="179"/>
        <end position="211"/>
    </location>
</feature>
<name>A0A1I5ETX3_9PSEU</name>